<dbReference type="EMBL" id="LR797251">
    <property type="protein sequence ID" value="CAB4196477.1"/>
    <property type="molecule type" value="Genomic_DNA"/>
</dbReference>
<organism evidence="1">
    <name type="scientific">uncultured Caudovirales phage</name>
    <dbReference type="NCBI Taxonomy" id="2100421"/>
    <lineage>
        <taxon>Viruses</taxon>
        <taxon>Duplodnaviria</taxon>
        <taxon>Heunggongvirae</taxon>
        <taxon>Uroviricota</taxon>
        <taxon>Caudoviricetes</taxon>
        <taxon>Peduoviridae</taxon>
        <taxon>Maltschvirus</taxon>
        <taxon>Maltschvirus maltsch</taxon>
    </lineage>
</organism>
<accession>A0A6J5PBT2</accession>
<sequence length="302" mass="31086">MPSTYTSRIRLELQQDGANPNSWGTLLNQNVIDLVDQAIAAYTTVALSAVDVTLTANNGSADQSRSPFIELAGTVSASLNLVLPSVSKGYLFNNKLTYENSATVQIKTIGGTGITAAQGAIFLVVCDGVSVYSLNGASFGLSTTYAALSATNGFTGLNTFTSITNLNGAVSASGAVSFGNTFAVSGTSRFKQAVGTIVTLTDAASVVPDMSQGNNFFLQITSAVGTSRVITNPTNSIPGQTGQIYLIQATDTGSKTASFGSSYKFPSGTAPTISTSIGAVDLVVYNVRSSTAIDAVIIQDFK</sequence>
<dbReference type="EMBL" id="LR797357">
    <property type="protein sequence ID" value="CAB4205348.1"/>
    <property type="molecule type" value="Genomic_DNA"/>
</dbReference>
<evidence type="ECO:0000313" key="3">
    <source>
        <dbReference type="EMBL" id="CAB4196477.1"/>
    </source>
</evidence>
<dbReference type="EMBL" id="LR796816">
    <property type="protein sequence ID" value="CAB4167346.1"/>
    <property type="molecule type" value="Genomic_DNA"/>
</dbReference>
<protein>
    <submittedName>
        <fullName evidence="1">Uncharacterized protein</fullName>
    </submittedName>
</protein>
<dbReference type="EMBL" id="LR796826">
    <property type="protein sequence ID" value="CAB4168445.1"/>
    <property type="molecule type" value="Genomic_DNA"/>
</dbReference>
<evidence type="ECO:0000313" key="4">
    <source>
        <dbReference type="EMBL" id="CAB4205348.1"/>
    </source>
</evidence>
<proteinExistence type="predicted"/>
<reference evidence="1" key="1">
    <citation type="submission" date="2020-04" db="EMBL/GenBank/DDBJ databases">
        <authorList>
            <person name="Chiriac C."/>
            <person name="Salcher M."/>
            <person name="Ghai R."/>
            <person name="Kavagutti S V."/>
        </authorList>
    </citation>
    <scope>NUCLEOTIDE SEQUENCE</scope>
</reference>
<name>A0A6J5PBT2_9CAUD</name>
<evidence type="ECO:0000313" key="1">
    <source>
        <dbReference type="EMBL" id="CAB4167346.1"/>
    </source>
</evidence>
<gene>
    <name evidence="3" type="ORF">UFOVP1292_81</name>
    <name evidence="4" type="ORF">UFOVP1411_72</name>
    <name evidence="1" type="ORF">UFOVP859_14</name>
    <name evidence="2" type="ORF">UFOVP882_10</name>
</gene>
<evidence type="ECO:0000313" key="2">
    <source>
        <dbReference type="EMBL" id="CAB4168445.1"/>
    </source>
</evidence>